<reference evidence="1" key="1">
    <citation type="submission" date="2022-07" db="EMBL/GenBank/DDBJ databases">
        <title>Genome Sequence of Phlebia brevispora.</title>
        <authorList>
            <person name="Buettner E."/>
        </authorList>
    </citation>
    <scope>NUCLEOTIDE SEQUENCE</scope>
    <source>
        <strain evidence="1">MPL23</strain>
    </source>
</reference>
<evidence type="ECO:0000313" key="1">
    <source>
        <dbReference type="EMBL" id="KAJ3548759.1"/>
    </source>
</evidence>
<organism evidence="1 2">
    <name type="scientific">Phlebia brevispora</name>
    <dbReference type="NCBI Taxonomy" id="194682"/>
    <lineage>
        <taxon>Eukaryota</taxon>
        <taxon>Fungi</taxon>
        <taxon>Dikarya</taxon>
        <taxon>Basidiomycota</taxon>
        <taxon>Agaricomycotina</taxon>
        <taxon>Agaricomycetes</taxon>
        <taxon>Polyporales</taxon>
        <taxon>Meruliaceae</taxon>
        <taxon>Phlebia</taxon>
    </lineage>
</organism>
<sequence>MHILQLKAAEHNIESLTVFRAGNAEVVRSFDLSLKSGDYEIEITGLANHIAPDSVRVSGLGSEARLVDLVRSVKNRNTGFQPQHSEAMRKLLVRKQALEAEKQIREQENDIHLTYYQHRSSDGLLGAELNQFLQTFVEMRKGILQAIHDLDEQIYEVTKLIIDQNEKESTAKQVDGQVKLYLLVEKECDVKLKLTYVVLDAMWEPIYDLHANISEDGKPSSRVMLHYRARITQSSGEDWKNARLTLSTATQNKQRVEVPKLPIYRLKYKSTVSTAAVSQGLFGRKPSPTPFIPDLAYASPQPVRVTVRTPSPVSSPNISQPLSMNPAEFVPPPPAQPATCAVVGQSALAHQSQQQSGAPGRGFGLFQGTATQAQTPAFARFPSQSTSVSEGGLFGRAAAQVLTPSFGQFSSQPTVSRGSGFATSTQREDELMLNSEDATIIRSSPLTTSYTVEGAFNVPSDGAAHTVSISNFNLKADVTRVCIPRMNAEVMLQCKVQNTSDYRFLPGPVSIFLNDSFVTKTTLGVRLLSCYLPHSAELTLLASQEVVPKDHFECALGTDPSMRIRYKLSRVTSSGSRSMFGAKIRMMACAAETTIANKNGFAVSDLVVRDALPVAGEETIRVELVKPEKLADTQGDKLLEMDDTTKVRWSKEADGEGW</sequence>
<dbReference type="Proteomes" id="UP001148662">
    <property type="component" value="Unassembled WGS sequence"/>
</dbReference>
<name>A0ACC1SXX8_9APHY</name>
<accession>A0ACC1SXX8</accession>
<keyword evidence="2" id="KW-1185">Reference proteome</keyword>
<evidence type="ECO:0000313" key="2">
    <source>
        <dbReference type="Proteomes" id="UP001148662"/>
    </source>
</evidence>
<dbReference type="EMBL" id="JANHOG010000952">
    <property type="protein sequence ID" value="KAJ3548759.1"/>
    <property type="molecule type" value="Genomic_DNA"/>
</dbReference>
<protein>
    <submittedName>
        <fullName evidence="1">Uncharacterized protein</fullName>
    </submittedName>
</protein>
<proteinExistence type="predicted"/>
<gene>
    <name evidence="1" type="ORF">NM688_g5254</name>
</gene>
<comment type="caution">
    <text evidence="1">The sequence shown here is derived from an EMBL/GenBank/DDBJ whole genome shotgun (WGS) entry which is preliminary data.</text>
</comment>